<name>A0A9N8VGT6_FUNMO</name>
<evidence type="ECO:0000313" key="1">
    <source>
        <dbReference type="EMBL" id="CAG8450198.1"/>
    </source>
</evidence>
<proteinExistence type="predicted"/>
<evidence type="ECO:0000313" key="2">
    <source>
        <dbReference type="Proteomes" id="UP000789375"/>
    </source>
</evidence>
<dbReference type="Proteomes" id="UP000789375">
    <property type="component" value="Unassembled WGS sequence"/>
</dbReference>
<gene>
    <name evidence="1" type="ORF">FMOSSE_LOCUS1458</name>
</gene>
<dbReference type="AlphaFoldDB" id="A0A9N8VGT6"/>
<organism evidence="1 2">
    <name type="scientific">Funneliformis mosseae</name>
    <name type="common">Endomycorrhizal fungus</name>
    <name type="synonym">Glomus mosseae</name>
    <dbReference type="NCBI Taxonomy" id="27381"/>
    <lineage>
        <taxon>Eukaryota</taxon>
        <taxon>Fungi</taxon>
        <taxon>Fungi incertae sedis</taxon>
        <taxon>Mucoromycota</taxon>
        <taxon>Glomeromycotina</taxon>
        <taxon>Glomeromycetes</taxon>
        <taxon>Glomerales</taxon>
        <taxon>Glomeraceae</taxon>
        <taxon>Funneliformis</taxon>
    </lineage>
</organism>
<comment type="caution">
    <text evidence="1">The sequence shown here is derived from an EMBL/GenBank/DDBJ whole genome shotgun (WGS) entry which is preliminary data.</text>
</comment>
<sequence>MTKGFENELKDNSKHIREMMKQQNEHIQTSITIAEKTLNILSLTDFIDIIVDELTQECWNRVNLAFNDKIRKNKIDFGRAYASEIPRFREFLVKYDITIEEFELLMRFKRKSNVEFHNDDDAKKLIESIPEISKEFKVPLIKVLNALE</sequence>
<protein>
    <submittedName>
        <fullName evidence="1">13509_t:CDS:1</fullName>
    </submittedName>
</protein>
<keyword evidence="2" id="KW-1185">Reference proteome</keyword>
<reference evidence="1" key="1">
    <citation type="submission" date="2021-06" db="EMBL/GenBank/DDBJ databases">
        <authorList>
            <person name="Kallberg Y."/>
            <person name="Tangrot J."/>
            <person name="Rosling A."/>
        </authorList>
    </citation>
    <scope>NUCLEOTIDE SEQUENCE</scope>
    <source>
        <strain evidence="1">87-6 pot B 2015</strain>
    </source>
</reference>
<accession>A0A9N8VGT6</accession>
<dbReference type="EMBL" id="CAJVPP010000167">
    <property type="protein sequence ID" value="CAG8450198.1"/>
    <property type="molecule type" value="Genomic_DNA"/>
</dbReference>